<dbReference type="AlphaFoldDB" id="A0AAF3J7M9"/>
<name>A0AAF3J7M9_9BILA</name>
<dbReference type="InterPro" id="IPR037171">
    <property type="entry name" value="NagB/RpiA_transferase-like"/>
</dbReference>
<dbReference type="CDD" id="cd01400">
    <property type="entry name" value="6PGL"/>
    <property type="match status" value="1"/>
</dbReference>
<comment type="similarity">
    <text evidence="1 2">Belongs to the glucosamine/galactosamine-6-phosphate isomerase family. 6-phosphogluconolactonase subfamily.</text>
</comment>
<dbReference type="SUPFAM" id="SSF100950">
    <property type="entry name" value="NagB/RpiA/CoA transferase-like"/>
    <property type="match status" value="1"/>
</dbReference>
<dbReference type="Proteomes" id="UP000887575">
    <property type="component" value="Unassembled WGS sequence"/>
</dbReference>
<evidence type="ECO:0000313" key="5">
    <source>
        <dbReference type="WBParaSite" id="MBELARI_LOCUS21345"/>
    </source>
</evidence>
<dbReference type="Gene3D" id="3.40.50.1360">
    <property type="match status" value="1"/>
</dbReference>
<dbReference type="InterPro" id="IPR039104">
    <property type="entry name" value="6PGL"/>
</dbReference>
<protein>
    <recommendedName>
        <fullName evidence="2">6-phosphogluconolactonase</fullName>
        <shortName evidence="2">6PGL</shortName>
        <ecNumber evidence="2">3.1.1.31</ecNumber>
    </recommendedName>
</protein>
<evidence type="ECO:0000256" key="2">
    <source>
        <dbReference type="RuleBase" id="RU365095"/>
    </source>
</evidence>
<comment type="pathway">
    <text evidence="2">Carbohydrate degradation; pentose phosphate pathway; D-ribulose 5-phosphate from D-glucose 6-phosphate (oxidative stage): step 2/3.</text>
</comment>
<dbReference type="NCBIfam" id="TIGR01198">
    <property type="entry name" value="pgl"/>
    <property type="match status" value="1"/>
</dbReference>
<proteinExistence type="inferred from homology"/>
<evidence type="ECO:0000313" key="4">
    <source>
        <dbReference type="Proteomes" id="UP000887575"/>
    </source>
</evidence>
<evidence type="ECO:0000256" key="1">
    <source>
        <dbReference type="ARBA" id="ARBA00010662"/>
    </source>
</evidence>
<dbReference type="PANTHER" id="PTHR11054">
    <property type="entry name" value="6-PHOSPHOGLUCONOLACTONASE"/>
    <property type="match status" value="1"/>
</dbReference>
<dbReference type="GO" id="GO:0017057">
    <property type="term" value="F:6-phosphogluconolactonase activity"/>
    <property type="evidence" value="ECO:0007669"/>
    <property type="project" value="UniProtKB-UniRule"/>
</dbReference>
<dbReference type="InterPro" id="IPR006148">
    <property type="entry name" value="Glc/Gal-6P_isomerase"/>
</dbReference>
<comment type="catalytic activity">
    <reaction evidence="2">
        <text>6-phospho-D-glucono-1,5-lactone + H2O = 6-phospho-D-gluconate + H(+)</text>
        <dbReference type="Rhea" id="RHEA:12556"/>
        <dbReference type="ChEBI" id="CHEBI:15377"/>
        <dbReference type="ChEBI" id="CHEBI:15378"/>
        <dbReference type="ChEBI" id="CHEBI:57955"/>
        <dbReference type="ChEBI" id="CHEBI:58759"/>
        <dbReference type="EC" id="3.1.1.31"/>
    </reaction>
</comment>
<keyword evidence="2" id="KW-0378">Hydrolase</keyword>
<feature type="domain" description="Glucosamine/galactosamine-6-phosphate isomerase" evidence="3">
    <location>
        <begin position="13"/>
        <end position="226"/>
    </location>
</feature>
<dbReference type="Pfam" id="PF01182">
    <property type="entry name" value="Glucosamine_iso"/>
    <property type="match status" value="1"/>
</dbReference>
<dbReference type="EC" id="3.1.1.31" evidence="2"/>
<dbReference type="InterPro" id="IPR005900">
    <property type="entry name" value="6-phosphogluconolactonase_DevB"/>
</dbReference>
<comment type="function">
    <text evidence="2">Hydrolysis of 6-phosphogluconolactone to 6-phosphogluconate.</text>
</comment>
<organism evidence="4 5">
    <name type="scientific">Mesorhabditis belari</name>
    <dbReference type="NCBI Taxonomy" id="2138241"/>
    <lineage>
        <taxon>Eukaryota</taxon>
        <taxon>Metazoa</taxon>
        <taxon>Ecdysozoa</taxon>
        <taxon>Nematoda</taxon>
        <taxon>Chromadorea</taxon>
        <taxon>Rhabditida</taxon>
        <taxon>Rhabditina</taxon>
        <taxon>Rhabditomorpha</taxon>
        <taxon>Rhabditoidea</taxon>
        <taxon>Rhabditidae</taxon>
        <taxon>Mesorhabditinae</taxon>
        <taxon>Mesorhabditis</taxon>
    </lineage>
</organism>
<reference evidence="5" key="1">
    <citation type="submission" date="2024-02" db="UniProtKB">
        <authorList>
            <consortium name="WormBaseParasite"/>
        </authorList>
    </citation>
    <scope>IDENTIFICATION</scope>
</reference>
<dbReference type="WBParaSite" id="MBELARI_LOCUS21345">
    <property type="protein sequence ID" value="MBELARI_LOCUS21345"/>
    <property type="gene ID" value="MBELARI_LOCUS21345"/>
</dbReference>
<keyword evidence="4" id="KW-1185">Reference proteome</keyword>
<dbReference type="PANTHER" id="PTHR11054:SF0">
    <property type="entry name" value="6-PHOSPHOGLUCONOLACTONASE"/>
    <property type="match status" value="1"/>
</dbReference>
<dbReference type="GO" id="GO:0005975">
    <property type="term" value="P:carbohydrate metabolic process"/>
    <property type="evidence" value="ECO:0007669"/>
    <property type="project" value="UniProtKB-UniRule"/>
</dbReference>
<accession>A0AAF3J7M9</accession>
<sequence length="239" mass="26522">MNRENVFIGETAENYNDMLKIYLEEVLRKELQVNGIVSIGVSGGSMPKLIVPILLSMEGLNWKKIRLFMVDERYASLDHPDSNAGQYIKLLPPALKENVVAVDMLDSLSKTASQYDAKLRNELQPEMIGIRGPRFDLLLLGMGPDGHTASLFPSSRLWKLPEMTVMHVEDSPKPPSRRVTLSITAINNAKNVAFLITGEEKADILKSILDGEQSYPAALVKPLSGRLKFFLDKAAASKL</sequence>
<dbReference type="GO" id="GO:0006098">
    <property type="term" value="P:pentose-phosphate shunt"/>
    <property type="evidence" value="ECO:0007669"/>
    <property type="project" value="InterPro"/>
</dbReference>
<evidence type="ECO:0000259" key="3">
    <source>
        <dbReference type="Pfam" id="PF01182"/>
    </source>
</evidence>